<organism evidence="1 2">
    <name type="scientific">Candidatus Faeciplasma avium</name>
    <dbReference type="NCBI Taxonomy" id="2840798"/>
    <lineage>
        <taxon>Bacteria</taxon>
        <taxon>Bacillati</taxon>
        <taxon>Bacillota</taxon>
        <taxon>Clostridia</taxon>
        <taxon>Eubacteriales</taxon>
        <taxon>Oscillospiraceae</taxon>
        <taxon>Oscillospiraceae incertae sedis</taxon>
        <taxon>Candidatus Faeciplasma</taxon>
    </lineage>
</organism>
<dbReference type="PIRSF" id="PIRSF018637">
    <property type="entry name" value="TrmK"/>
    <property type="match status" value="1"/>
</dbReference>
<dbReference type="InterPro" id="IPR006901">
    <property type="entry name" value="TrmK"/>
</dbReference>
<reference evidence="1" key="2">
    <citation type="journal article" date="2021" name="PeerJ">
        <title>Extensive microbial diversity within the chicken gut microbiome revealed by metagenomics and culture.</title>
        <authorList>
            <person name="Gilroy R."/>
            <person name="Ravi A."/>
            <person name="Getino M."/>
            <person name="Pursley I."/>
            <person name="Horton D.L."/>
            <person name="Alikhan N.F."/>
            <person name="Baker D."/>
            <person name="Gharbi K."/>
            <person name="Hall N."/>
            <person name="Watson M."/>
            <person name="Adriaenssens E.M."/>
            <person name="Foster-Nyarko E."/>
            <person name="Jarju S."/>
            <person name="Secka A."/>
            <person name="Antonio M."/>
            <person name="Oren A."/>
            <person name="Chaudhuri R.R."/>
            <person name="La Ragione R."/>
            <person name="Hildebrand F."/>
            <person name="Pallen M.J."/>
        </authorList>
    </citation>
    <scope>NUCLEOTIDE SEQUENCE</scope>
    <source>
        <strain evidence="1">1370</strain>
    </source>
</reference>
<keyword evidence="1" id="KW-0489">Methyltransferase</keyword>
<proteinExistence type="predicted"/>
<evidence type="ECO:0000313" key="1">
    <source>
        <dbReference type="EMBL" id="HIV11328.1"/>
    </source>
</evidence>
<accession>A0A9D1NS66</accession>
<dbReference type="EMBL" id="DVOL01000093">
    <property type="protein sequence ID" value="HIV11328.1"/>
    <property type="molecule type" value="Genomic_DNA"/>
</dbReference>
<dbReference type="Gene3D" id="3.40.50.150">
    <property type="entry name" value="Vaccinia Virus protein VP39"/>
    <property type="match status" value="1"/>
</dbReference>
<protein>
    <submittedName>
        <fullName evidence="1">SAM-dependent methyltransferase</fullName>
    </submittedName>
</protein>
<dbReference type="Pfam" id="PF12847">
    <property type="entry name" value="Methyltransf_18"/>
    <property type="match status" value="1"/>
</dbReference>
<dbReference type="PANTHER" id="PTHR38451:SF1">
    <property type="entry name" value="TRNA (ADENINE(22)-N(1))-METHYLTRANSFERASE"/>
    <property type="match status" value="1"/>
</dbReference>
<dbReference type="GO" id="GO:0160105">
    <property type="term" value="F:tRNA (adenine(22)-N1)-methyltransferase activity"/>
    <property type="evidence" value="ECO:0007669"/>
    <property type="project" value="InterPro"/>
</dbReference>
<name>A0A9D1NS66_9FIRM</name>
<comment type="caution">
    <text evidence="1">The sequence shown here is derived from an EMBL/GenBank/DDBJ whole genome shotgun (WGS) entry which is preliminary data.</text>
</comment>
<dbReference type="PANTHER" id="PTHR38451">
    <property type="entry name" value="TRNA (ADENINE(22)-N(1))-METHYLTRANSFERASE"/>
    <property type="match status" value="1"/>
</dbReference>
<dbReference type="InterPro" id="IPR029063">
    <property type="entry name" value="SAM-dependent_MTases_sf"/>
</dbReference>
<keyword evidence="1" id="KW-0808">Transferase</keyword>
<evidence type="ECO:0000313" key="2">
    <source>
        <dbReference type="Proteomes" id="UP000823960"/>
    </source>
</evidence>
<dbReference type="SUPFAM" id="SSF53335">
    <property type="entry name" value="S-adenosyl-L-methionine-dependent methyltransferases"/>
    <property type="match status" value="1"/>
</dbReference>
<sequence>MLKKRLALLCELIEGGGPLCDVGTDHGLLPIFLVKEGRVPLAYACDIAEGPLSCAKRNILAQNVEDRVIPVLSDGLDKIPPGSVKEVVIAGMGGEMIAGIVNRAEWLKDGVGLILQPNSRAGFLVGWLCMSGYRVVRQLAVLDGGIYYTALRAEYDGNMWSPTLEETILGGLEKTDPAAREYVKREAERLRSAAKGMSRSRDQISRQKVKDIIKAVTVLEQFIGED</sequence>
<dbReference type="GO" id="GO:0032259">
    <property type="term" value="P:methylation"/>
    <property type="evidence" value="ECO:0007669"/>
    <property type="project" value="UniProtKB-KW"/>
</dbReference>
<dbReference type="Proteomes" id="UP000823960">
    <property type="component" value="Unassembled WGS sequence"/>
</dbReference>
<gene>
    <name evidence="1" type="ORF">IAD28_06535</name>
</gene>
<reference evidence="1" key="1">
    <citation type="submission" date="2020-10" db="EMBL/GenBank/DDBJ databases">
        <authorList>
            <person name="Gilroy R."/>
        </authorList>
    </citation>
    <scope>NUCLEOTIDE SEQUENCE</scope>
    <source>
        <strain evidence="1">1370</strain>
    </source>
</reference>
<dbReference type="AlphaFoldDB" id="A0A9D1NS66"/>